<evidence type="ECO:0000313" key="1">
    <source>
        <dbReference type="EMBL" id="KAG2331995.1"/>
    </source>
</evidence>
<protein>
    <submittedName>
        <fullName evidence="1">Uncharacterized protein</fullName>
    </submittedName>
</protein>
<name>A0A8X7WNE9_BRACI</name>
<dbReference type="AlphaFoldDB" id="A0A8X7WNE9"/>
<dbReference type="EMBL" id="JAAMPC010000001">
    <property type="protein sequence ID" value="KAG2331995.1"/>
    <property type="molecule type" value="Genomic_DNA"/>
</dbReference>
<dbReference type="Proteomes" id="UP000886595">
    <property type="component" value="Unassembled WGS sequence"/>
</dbReference>
<keyword evidence="2" id="KW-1185">Reference proteome</keyword>
<evidence type="ECO:0000313" key="2">
    <source>
        <dbReference type="Proteomes" id="UP000886595"/>
    </source>
</evidence>
<sequence>MDISDASVGILGQDGSIINKMVSLRKQEMGKLRNVALVGLEKASLQFKALLLELLCWSIEPRTGLMFQEYVHGLMTTRMEPQTLSWGREDSQVHLKFFYSEFMQFSLEDERFLVKHRWKRVQRYSKEAMKNKNPLLEKINEKKLQNKRPCYKTWRFKYTRSAWPDSHYDVTGVAAFIIHGEVRRLHCRDDEKHSVLDEQCSSLDSLWSFDGLVVLGKCRTKTRKTREKIVARPLPSGANGEGPGAHQCGRLAISAMTDPGPLKSMSGLSEIYNESSVKPSRLF</sequence>
<gene>
    <name evidence="1" type="ORF">Bca52824_003175</name>
</gene>
<comment type="caution">
    <text evidence="1">The sequence shown here is derived from an EMBL/GenBank/DDBJ whole genome shotgun (WGS) entry which is preliminary data.</text>
</comment>
<accession>A0A8X7WNE9</accession>
<reference evidence="1 2" key="1">
    <citation type="submission" date="2020-02" db="EMBL/GenBank/DDBJ databases">
        <authorList>
            <person name="Ma Q."/>
            <person name="Huang Y."/>
            <person name="Song X."/>
            <person name="Pei D."/>
        </authorList>
    </citation>
    <scope>NUCLEOTIDE SEQUENCE [LARGE SCALE GENOMIC DNA]</scope>
    <source>
        <strain evidence="1">Sxm20200214</strain>
        <tissue evidence="1">Leaf</tissue>
    </source>
</reference>
<organism evidence="1 2">
    <name type="scientific">Brassica carinata</name>
    <name type="common">Ethiopian mustard</name>
    <name type="synonym">Abyssinian cabbage</name>
    <dbReference type="NCBI Taxonomy" id="52824"/>
    <lineage>
        <taxon>Eukaryota</taxon>
        <taxon>Viridiplantae</taxon>
        <taxon>Streptophyta</taxon>
        <taxon>Embryophyta</taxon>
        <taxon>Tracheophyta</taxon>
        <taxon>Spermatophyta</taxon>
        <taxon>Magnoliopsida</taxon>
        <taxon>eudicotyledons</taxon>
        <taxon>Gunneridae</taxon>
        <taxon>Pentapetalae</taxon>
        <taxon>rosids</taxon>
        <taxon>malvids</taxon>
        <taxon>Brassicales</taxon>
        <taxon>Brassicaceae</taxon>
        <taxon>Brassiceae</taxon>
        <taxon>Brassica</taxon>
    </lineage>
</organism>
<proteinExistence type="predicted"/>